<dbReference type="InterPro" id="IPR041577">
    <property type="entry name" value="RT_RNaseH_2"/>
</dbReference>
<evidence type="ECO:0000259" key="1">
    <source>
        <dbReference type="Pfam" id="PF17919"/>
    </source>
</evidence>
<dbReference type="Pfam" id="PF17919">
    <property type="entry name" value="RT_RNaseH_2"/>
    <property type="match status" value="1"/>
</dbReference>
<dbReference type="EMBL" id="JACGWN010000150">
    <property type="protein sequence ID" value="KAL0386447.1"/>
    <property type="molecule type" value="Genomic_DNA"/>
</dbReference>
<protein>
    <recommendedName>
        <fullName evidence="1">Reverse transcriptase/retrotransposon-derived protein RNase H-like domain-containing protein</fullName>
    </recommendedName>
</protein>
<dbReference type="PANTHER" id="PTHR33064:SF37">
    <property type="entry name" value="RIBONUCLEASE H"/>
    <property type="match status" value="1"/>
</dbReference>
<reference evidence="2" key="1">
    <citation type="submission" date="2020-06" db="EMBL/GenBank/DDBJ databases">
        <authorList>
            <person name="Li T."/>
            <person name="Hu X."/>
            <person name="Zhang T."/>
            <person name="Song X."/>
            <person name="Zhang H."/>
            <person name="Dai N."/>
            <person name="Sheng W."/>
            <person name="Hou X."/>
            <person name="Wei L."/>
        </authorList>
    </citation>
    <scope>NUCLEOTIDE SEQUENCE</scope>
    <source>
        <strain evidence="2">KEN1</strain>
        <tissue evidence="2">Leaf</tissue>
    </source>
</reference>
<gene>
    <name evidence="2" type="ORF">Slati_4602000</name>
</gene>
<sequence length="212" mass="24881">MIIKEHINFGLIEPGVSAYSSPGFLVWNHGEIKSGKPRLVINYQGILIDRTGIELQDHIVEKIRNFSDVLKDKKQLQSFLRVVNFAGIFIKYLAKYRKDFRLLLKEIESSKWKWEEIHTQTVRELKQVCSNLPKFVIPQDKDELVVYTGANDYRWAAVLMKKTTIGEEPCRYTGELFSEQQAQVWHINEKEFFAVWKTFKNSLHSYLLKSLL</sequence>
<dbReference type="Gene3D" id="3.30.70.270">
    <property type="match status" value="1"/>
</dbReference>
<dbReference type="SUPFAM" id="SSF56672">
    <property type="entry name" value="DNA/RNA polymerases"/>
    <property type="match status" value="1"/>
</dbReference>
<dbReference type="InterPro" id="IPR043502">
    <property type="entry name" value="DNA/RNA_pol_sf"/>
</dbReference>
<comment type="caution">
    <text evidence="2">The sequence shown here is derived from an EMBL/GenBank/DDBJ whole genome shotgun (WGS) entry which is preliminary data.</text>
</comment>
<proteinExistence type="predicted"/>
<organism evidence="2">
    <name type="scientific">Sesamum latifolium</name>
    <dbReference type="NCBI Taxonomy" id="2727402"/>
    <lineage>
        <taxon>Eukaryota</taxon>
        <taxon>Viridiplantae</taxon>
        <taxon>Streptophyta</taxon>
        <taxon>Embryophyta</taxon>
        <taxon>Tracheophyta</taxon>
        <taxon>Spermatophyta</taxon>
        <taxon>Magnoliopsida</taxon>
        <taxon>eudicotyledons</taxon>
        <taxon>Gunneridae</taxon>
        <taxon>Pentapetalae</taxon>
        <taxon>asterids</taxon>
        <taxon>lamiids</taxon>
        <taxon>Lamiales</taxon>
        <taxon>Pedaliaceae</taxon>
        <taxon>Sesamum</taxon>
    </lineage>
</organism>
<name>A0AAW2S212_9LAMI</name>
<dbReference type="PANTHER" id="PTHR33064">
    <property type="entry name" value="POL PROTEIN"/>
    <property type="match status" value="1"/>
</dbReference>
<dbReference type="InterPro" id="IPR051320">
    <property type="entry name" value="Viral_Replic_Matur_Polypro"/>
</dbReference>
<accession>A0AAW2S212</accession>
<evidence type="ECO:0000313" key="2">
    <source>
        <dbReference type="EMBL" id="KAL0386447.1"/>
    </source>
</evidence>
<dbReference type="AlphaFoldDB" id="A0AAW2S212"/>
<dbReference type="InterPro" id="IPR043128">
    <property type="entry name" value="Rev_trsase/Diguanyl_cyclase"/>
</dbReference>
<reference evidence="2" key="2">
    <citation type="journal article" date="2024" name="Plant">
        <title>Genomic evolution and insights into agronomic trait innovations of Sesamum species.</title>
        <authorList>
            <person name="Miao H."/>
            <person name="Wang L."/>
            <person name="Qu L."/>
            <person name="Liu H."/>
            <person name="Sun Y."/>
            <person name="Le M."/>
            <person name="Wang Q."/>
            <person name="Wei S."/>
            <person name="Zheng Y."/>
            <person name="Lin W."/>
            <person name="Duan Y."/>
            <person name="Cao H."/>
            <person name="Xiong S."/>
            <person name="Wang X."/>
            <person name="Wei L."/>
            <person name="Li C."/>
            <person name="Ma Q."/>
            <person name="Ju M."/>
            <person name="Zhao R."/>
            <person name="Li G."/>
            <person name="Mu C."/>
            <person name="Tian Q."/>
            <person name="Mei H."/>
            <person name="Zhang T."/>
            <person name="Gao T."/>
            <person name="Zhang H."/>
        </authorList>
    </citation>
    <scope>NUCLEOTIDE SEQUENCE</scope>
    <source>
        <strain evidence="2">KEN1</strain>
    </source>
</reference>
<feature type="domain" description="Reverse transcriptase/retrotransposon-derived protein RNase H-like" evidence="1">
    <location>
        <begin position="114"/>
        <end position="207"/>
    </location>
</feature>